<dbReference type="Pfam" id="PF03810">
    <property type="entry name" value="IBN_N"/>
    <property type="match status" value="1"/>
</dbReference>
<evidence type="ECO:0000256" key="3">
    <source>
        <dbReference type="ARBA" id="ARBA00009466"/>
    </source>
</evidence>
<name>A0AA85BKY6_9TREM</name>
<keyword evidence="8" id="KW-1133">Transmembrane helix</keyword>
<dbReference type="Proteomes" id="UP000050791">
    <property type="component" value="Unassembled WGS sequence"/>
</dbReference>
<dbReference type="PANTHER" id="PTHR12596">
    <property type="entry name" value="EXPORTIN 4,7-RELATED"/>
    <property type="match status" value="1"/>
</dbReference>
<keyword evidence="6" id="KW-0653">Protein transport</keyword>
<dbReference type="WBParaSite" id="SMTH1_64510.1">
    <property type="protein sequence ID" value="SMTH1_64510.1"/>
    <property type="gene ID" value="SMTH1_64510"/>
</dbReference>
<comment type="similarity">
    <text evidence="3">Belongs to the exportin family.</text>
</comment>
<dbReference type="GO" id="GO:0005643">
    <property type="term" value="C:nuclear pore"/>
    <property type="evidence" value="ECO:0007669"/>
    <property type="project" value="TreeGrafter"/>
</dbReference>
<organism evidence="11 12">
    <name type="scientific">Schistosoma mattheei</name>
    <dbReference type="NCBI Taxonomy" id="31246"/>
    <lineage>
        <taxon>Eukaryota</taxon>
        <taxon>Metazoa</taxon>
        <taxon>Spiralia</taxon>
        <taxon>Lophotrochozoa</taxon>
        <taxon>Platyhelminthes</taxon>
        <taxon>Trematoda</taxon>
        <taxon>Digenea</taxon>
        <taxon>Strigeidida</taxon>
        <taxon>Schistosomatoidea</taxon>
        <taxon>Schistosomatidae</taxon>
        <taxon>Schistosoma</taxon>
    </lineage>
</organism>
<keyword evidence="4" id="KW-0813">Transport</keyword>
<feature type="domain" description="Importin N-terminal" evidence="9">
    <location>
        <begin position="26"/>
        <end position="91"/>
    </location>
</feature>
<keyword evidence="7" id="KW-0539">Nucleus</keyword>
<dbReference type="Gene3D" id="1.25.10.10">
    <property type="entry name" value="Leucine-rich Repeat Variant"/>
    <property type="match status" value="1"/>
</dbReference>
<evidence type="ECO:0000313" key="12">
    <source>
        <dbReference type="WBParaSite" id="SMTH1_64510.1"/>
    </source>
</evidence>
<dbReference type="InterPro" id="IPR001494">
    <property type="entry name" value="Importin-beta_N"/>
</dbReference>
<evidence type="ECO:0000259" key="9">
    <source>
        <dbReference type="Pfam" id="PF03810"/>
    </source>
</evidence>
<dbReference type="InterPro" id="IPR011989">
    <property type="entry name" value="ARM-like"/>
</dbReference>
<dbReference type="SUPFAM" id="SSF48371">
    <property type="entry name" value="ARM repeat"/>
    <property type="match status" value="1"/>
</dbReference>
<evidence type="ECO:0000259" key="10">
    <source>
        <dbReference type="Pfam" id="PF25795"/>
    </source>
</evidence>
<evidence type="ECO:0000256" key="7">
    <source>
        <dbReference type="ARBA" id="ARBA00023242"/>
    </source>
</evidence>
<keyword evidence="8" id="KW-0472">Membrane</keyword>
<dbReference type="GO" id="GO:0031267">
    <property type="term" value="F:small GTPase binding"/>
    <property type="evidence" value="ECO:0007669"/>
    <property type="project" value="InterPro"/>
</dbReference>
<evidence type="ECO:0000256" key="6">
    <source>
        <dbReference type="ARBA" id="ARBA00022927"/>
    </source>
</evidence>
<evidence type="ECO:0000256" key="8">
    <source>
        <dbReference type="SAM" id="Phobius"/>
    </source>
</evidence>
<evidence type="ECO:0000256" key="5">
    <source>
        <dbReference type="ARBA" id="ARBA00022490"/>
    </source>
</evidence>
<dbReference type="GO" id="GO:0005737">
    <property type="term" value="C:cytoplasm"/>
    <property type="evidence" value="ECO:0007669"/>
    <property type="project" value="UniProtKB-SubCell"/>
</dbReference>
<keyword evidence="8" id="KW-0812">Transmembrane</keyword>
<keyword evidence="5" id="KW-0963">Cytoplasm</keyword>
<evidence type="ECO:0000256" key="1">
    <source>
        <dbReference type="ARBA" id="ARBA00004123"/>
    </source>
</evidence>
<feature type="domain" description="Exportin-7/Ran-binding protein 17 TPR repeats" evidence="10">
    <location>
        <begin position="555"/>
        <end position="797"/>
    </location>
</feature>
<proteinExistence type="inferred from homology"/>
<evidence type="ECO:0000313" key="11">
    <source>
        <dbReference type="Proteomes" id="UP000050791"/>
    </source>
</evidence>
<dbReference type="GO" id="GO:0006611">
    <property type="term" value="P:protein export from nucleus"/>
    <property type="evidence" value="ECO:0007669"/>
    <property type="project" value="TreeGrafter"/>
</dbReference>
<dbReference type="Pfam" id="PF25795">
    <property type="entry name" value="TPR_XPO7"/>
    <property type="match status" value="1"/>
</dbReference>
<dbReference type="InterPro" id="IPR016024">
    <property type="entry name" value="ARM-type_fold"/>
</dbReference>
<evidence type="ECO:0008006" key="13">
    <source>
        <dbReference type="Google" id="ProtNLM"/>
    </source>
</evidence>
<evidence type="ECO:0000256" key="4">
    <source>
        <dbReference type="ARBA" id="ARBA00022448"/>
    </source>
</evidence>
<sequence>MNELEQLEYFCRELYTTSDPEIRSQAEKACSSLCERADCPSICQLLLQHSTSCYSQLIASTALTKYISNRDAIISHSSRLAIRDFALNYLAAHAGLEKFVQQALITLICRLTKLGWLDSVDGSPGFCDILDCASKFIECGQTSAILTGVQILNNLVSEMNHDCECDVTRAIFLQRKRSSSFRDLLLLPIFRLSLNLLRDADQNLTSLDLNNPEQHGLFSQSLQLVHSCLSYDFIGTSGSVNSTVCDVSSNGMDDLVVVQIPTSWRQIFLDSETVPLFFRLYKNLSPDLSVLALSCLVQIASIRRSLFTNAERSIFLSQIVSGCRDILLSVSNITPSSSTTTNTNTTVIGSPHNTLSNTITTTNNNNHNSSMNKEDCNLINNPEAYHEFCLLLSRLKCNYQLNELVTLDDYSSFIELLTIFTVNSLKASTDESNQNSLHYLLTLWQRLVASIPYVHSSDTHMLDTFTPQIINAYIETRLNSIPNYMNHTTIHITRESIRSEKKSKEFINLSKSFNNSTTNDTLHTDNHHNHNYNNNNCNSIITNNSKLVNDSLSINNECLLDDWITLSQQLDQFGTIGRCVYGKTCNTIILLFDEYASSLEKAFNILTSNNLSVNDSHLEQVLRLEEHRLAWLVYMVGALIGGRVNYANADECDGELVCRVIQLTRLITNFITSNTPTTQSPSMIRLELAVLSFFEQLRRVYVGENVGRLSKFYQCLSDKLGISDEMMILDVFINKILTNLKYWSNCESVLQRTLNLLSELSVGFSAMRKLLRLDNIQFMLINHTPEYFPFLSSNTTIELSQLSTISRLRTTFYASISRLLMVELVTNQLIIALLFGDSSNFNEKLMKISIIGLARDIRGILYSLNNKASYQMLMNWIYPNGLLLFNRVLELWPYDYTITIPILKTITELINNRNGRLLYDITIPTGFYCLHMLVNFYVILVFNYSLIHVKSQKIHYIKLN</sequence>
<dbReference type="InterPro" id="IPR044189">
    <property type="entry name" value="XPO4/7-like"/>
</dbReference>
<accession>A0AA85BKY6</accession>
<dbReference type="PANTHER" id="PTHR12596:SF2">
    <property type="entry name" value="EXPORTIN-7 ISOFORM X1"/>
    <property type="match status" value="1"/>
</dbReference>
<protein>
    <recommendedName>
        <fullName evidence="13">Importin N-terminal domain-containing protein</fullName>
    </recommendedName>
</protein>
<feature type="transmembrane region" description="Helical" evidence="8">
    <location>
        <begin position="925"/>
        <end position="947"/>
    </location>
</feature>
<dbReference type="GO" id="GO:0005049">
    <property type="term" value="F:nuclear export signal receptor activity"/>
    <property type="evidence" value="ECO:0007669"/>
    <property type="project" value="InterPro"/>
</dbReference>
<dbReference type="InterPro" id="IPR057947">
    <property type="entry name" value="TPR_XPO7/RBP17"/>
</dbReference>
<dbReference type="AlphaFoldDB" id="A0AA85BKY6"/>
<reference evidence="12" key="1">
    <citation type="submission" date="2023-11" db="UniProtKB">
        <authorList>
            <consortium name="WormBaseParasite"/>
        </authorList>
    </citation>
    <scope>IDENTIFICATION</scope>
</reference>
<evidence type="ECO:0000256" key="2">
    <source>
        <dbReference type="ARBA" id="ARBA00004496"/>
    </source>
</evidence>
<comment type="subcellular location">
    <subcellularLocation>
        <location evidence="2">Cytoplasm</location>
    </subcellularLocation>
    <subcellularLocation>
        <location evidence="1">Nucleus</location>
    </subcellularLocation>
</comment>